<gene>
    <name evidence="7" type="primary">Anxa11_1</name>
    <name evidence="7" type="ORF">Hypma_008328</name>
</gene>
<dbReference type="OrthoDB" id="37886at2759"/>
<keyword evidence="4" id="KW-0041">Annexin</keyword>
<comment type="caution">
    <text evidence="7">The sequence shown here is derived from an EMBL/GenBank/DDBJ whole genome shotgun (WGS) entry which is preliminary data.</text>
</comment>
<dbReference type="GO" id="GO:0012506">
    <property type="term" value="C:vesicle membrane"/>
    <property type="evidence" value="ECO:0007669"/>
    <property type="project" value="TreeGrafter"/>
</dbReference>
<dbReference type="GO" id="GO:0005737">
    <property type="term" value="C:cytoplasm"/>
    <property type="evidence" value="ECO:0007669"/>
    <property type="project" value="TreeGrafter"/>
</dbReference>
<evidence type="ECO:0000256" key="1">
    <source>
        <dbReference type="ARBA" id="ARBA00007831"/>
    </source>
</evidence>
<keyword evidence="2" id="KW-0677">Repeat</keyword>
<accession>A0A369JVH7</accession>
<dbReference type="GO" id="GO:0005634">
    <property type="term" value="C:nucleus"/>
    <property type="evidence" value="ECO:0007669"/>
    <property type="project" value="TreeGrafter"/>
</dbReference>
<dbReference type="InterPro" id="IPR001464">
    <property type="entry name" value="Annexin"/>
</dbReference>
<evidence type="ECO:0000256" key="2">
    <source>
        <dbReference type="ARBA" id="ARBA00022737"/>
    </source>
</evidence>
<sequence length="429" mass="46442">MSYVPQFPSDPSSVGIPNQTPSAPTGQLPQGGAPPQGGSVPYPSGFGPPPLPGNRPLAPGEQAPYPPQQYGAYQPPTAQPGFYPPQPQPQYIAPIIEYLGVPIPNPNAPPLQYNAQKVAGYDPTGDAEAIIKATKGFGTNDELLIKTLTPLNPFKMDALADHFLAKKGKRLIDILDSETSSYFGMGIHALAIGPLAWDIELANKALAGAGTNETLLNELILGRPAYELYLLSTGFRQKYGVDLIQKISGDLSGTIERLFLMTLGANRPPNTLPVDRSAVEKDIDSLFAAGQGKSGTDEMVFCEILVTRSQPHLSAVIGGYANRYRSLTKVIKSEFSGHMRDALLYIVEGAKPKRGGDGVWRDAKLIDKAMAGFGTRDTELVWRIVRAHWDAKRMAAIKDAYQRRTRKTLESRIASETSGAYKKLMLALL</sequence>
<dbReference type="PROSITE" id="PS51897">
    <property type="entry name" value="ANNEXIN_2"/>
    <property type="match status" value="3"/>
</dbReference>
<evidence type="ECO:0000256" key="5">
    <source>
        <dbReference type="ARBA" id="ARBA00023302"/>
    </source>
</evidence>
<evidence type="ECO:0000256" key="3">
    <source>
        <dbReference type="ARBA" id="ARBA00022837"/>
    </source>
</evidence>
<dbReference type="GO" id="GO:0005544">
    <property type="term" value="F:calcium-dependent phospholipid binding"/>
    <property type="evidence" value="ECO:0007669"/>
    <property type="project" value="UniProtKB-KW"/>
</dbReference>
<dbReference type="PANTHER" id="PTHR10502">
    <property type="entry name" value="ANNEXIN"/>
    <property type="match status" value="1"/>
</dbReference>
<evidence type="ECO:0000313" key="7">
    <source>
        <dbReference type="EMBL" id="RDB24547.1"/>
    </source>
</evidence>
<dbReference type="STRING" id="39966.A0A369JVH7"/>
<evidence type="ECO:0000256" key="4">
    <source>
        <dbReference type="ARBA" id="ARBA00023216"/>
    </source>
</evidence>
<dbReference type="SUPFAM" id="SSF47874">
    <property type="entry name" value="Annexin"/>
    <property type="match status" value="1"/>
</dbReference>
<keyword evidence="5" id="KW-0111">Calcium/phospholipid-binding</keyword>
<dbReference type="SMART" id="SM00335">
    <property type="entry name" value="ANX"/>
    <property type="match status" value="4"/>
</dbReference>
<dbReference type="InterPro" id="IPR018502">
    <property type="entry name" value="Annexin_repeat"/>
</dbReference>
<dbReference type="GO" id="GO:0005509">
    <property type="term" value="F:calcium ion binding"/>
    <property type="evidence" value="ECO:0007669"/>
    <property type="project" value="InterPro"/>
</dbReference>
<dbReference type="EMBL" id="LUEZ02000043">
    <property type="protein sequence ID" value="RDB24547.1"/>
    <property type="molecule type" value="Genomic_DNA"/>
</dbReference>
<proteinExistence type="inferred from homology"/>
<dbReference type="GO" id="GO:0005886">
    <property type="term" value="C:plasma membrane"/>
    <property type="evidence" value="ECO:0007669"/>
    <property type="project" value="TreeGrafter"/>
</dbReference>
<dbReference type="PANTHER" id="PTHR10502:SF102">
    <property type="entry name" value="ANNEXIN B11"/>
    <property type="match status" value="1"/>
</dbReference>
<name>A0A369JVH7_HYPMA</name>
<dbReference type="Proteomes" id="UP000076154">
    <property type="component" value="Unassembled WGS sequence"/>
</dbReference>
<dbReference type="FunFam" id="1.10.220.10:FF:000002">
    <property type="entry name" value="Annexin"/>
    <property type="match status" value="1"/>
</dbReference>
<dbReference type="Pfam" id="PF00191">
    <property type="entry name" value="Annexin"/>
    <property type="match status" value="4"/>
</dbReference>
<comment type="similarity">
    <text evidence="1">Belongs to the annexin family.</text>
</comment>
<dbReference type="InterPro" id="IPR037104">
    <property type="entry name" value="Annexin_sf"/>
</dbReference>
<keyword evidence="3" id="KW-0106">Calcium</keyword>
<dbReference type="GO" id="GO:0001786">
    <property type="term" value="F:phosphatidylserine binding"/>
    <property type="evidence" value="ECO:0007669"/>
    <property type="project" value="TreeGrafter"/>
</dbReference>
<evidence type="ECO:0000256" key="6">
    <source>
        <dbReference type="SAM" id="MobiDB-lite"/>
    </source>
</evidence>
<protein>
    <submittedName>
        <fullName evidence="7">Annexin A11</fullName>
    </submittedName>
</protein>
<feature type="compositionally biased region" description="Low complexity" evidence="6">
    <location>
        <begin position="24"/>
        <end position="45"/>
    </location>
</feature>
<keyword evidence="8" id="KW-1185">Reference proteome</keyword>
<dbReference type="Gene3D" id="1.10.220.10">
    <property type="entry name" value="Annexin"/>
    <property type="match status" value="4"/>
</dbReference>
<evidence type="ECO:0000313" key="8">
    <source>
        <dbReference type="Proteomes" id="UP000076154"/>
    </source>
</evidence>
<feature type="region of interest" description="Disordered" evidence="6">
    <location>
        <begin position="1"/>
        <end position="86"/>
    </location>
</feature>
<reference evidence="7" key="1">
    <citation type="submission" date="2018-04" db="EMBL/GenBank/DDBJ databases">
        <title>Whole genome sequencing of Hypsizygus marmoreus.</title>
        <authorList>
            <person name="Choi I.-G."/>
            <person name="Min B."/>
            <person name="Kim J.-G."/>
            <person name="Kim S."/>
            <person name="Oh Y.-L."/>
            <person name="Kong W.-S."/>
            <person name="Park H."/>
            <person name="Jeong J."/>
            <person name="Song E.-S."/>
        </authorList>
    </citation>
    <scope>NUCLEOTIDE SEQUENCE [LARGE SCALE GENOMIC DNA]</scope>
    <source>
        <strain evidence="7">51987-8</strain>
    </source>
</reference>
<dbReference type="InParanoid" id="A0A369JVH7"/>
<organism evidence="7 8">
    <name type="scientific">Hypsizygus marmoreus</name>
    <name type="common">White beech mushroom</name>
    <name type="synonym">Agaricus marmoreus</name>
    <dbReference type="NCBI Taxonomy" id="39966"/>
    <lineage>
        <taxon>Eukaryota</taxon>
        <taxon>Fungi</taxon>
        <taxon>Dikarya</taxon>
        <taxon>Basidiomycota</taxon>
        <taxon>Agaricomycotina</taxon>
        <taxon>Agaricomycetes</taxon>
        <taxon>Agaricomycetidae</taxon>
        <taxon>Agaricales</taxon>
        <taxon>Tricholomatineae</taxon>
        <taxon>Lyophyllaceae</taxon>
        <taxon>Hypsizygus</taxon>
    </lineage>
</organism>
<feature type="compositionally biased region" description="Polar residues" evidence="6">
    <location>
        <begin position="9"/>
        <end position="23"/>
    </location>
</feature>
<dbReference type="PRINTS" id="PR00196">
    <property type="entry name" value="ANNEXIN"/>
</dbReference>
<dbReference type="AlphaFoldDB" id="A0A369JVH7"/>
<feature type="compositionally biased region" description="Low complexity" evidence="6">
    <location>
        <begin position="54"/>
        <end position="80"/>
    </location>
</feature>